<dbReference type="Proteomes" id="UP000255382">
    <property type="component" value="Unassembled WGS sequence"/>
</dbReference>
<accession>A0A378AUH0</accession>
<gene>
    <name evidence="2" type="ORF">NCTC5050_03203</name>
</gene>
<keyword evidence="3" id="KW-1185">Reference proteome</keyword>
<evidence type="ECO:0000313" key="2">
    <source>
        <dbReference type="EMBL" id="STV21900.1"/>
    </source>
</evidence>
<protein>
    <submittedName>
        <fullName evidence="2">Uncharacterized protein</fullName>
    </submittedName>
</protein>
<feature type="compositionally biased region" description="Basic and acidic residues" evidence="1">
    <location>
        <begin position="124"/>
        <end position="133"/>
    </location>
</feature>
<proteinExistence type="predicted"/>
<reference evidence="2 3" key="1">
    <citation type="submission" date="2018-06" db="EMBL/GenBank/DDBJ databases">
        <authorList>
            <consortium name="Pathogen Informatics"/>
            <person name="Doyle S."/>
        </authorList>
    </citation>
    <scope>NUCLEOTIDE SEQUENCE [LARGE SCALE GENOMIC DNA]</scope>
    <source>
        <strain evidence="2 3">NCTC5050</strain>
    </source>
</reference>
<evidence type="ECO:0000256" key="1">
    <source>
        <dbReference type="SAM" id="MobiDB-lite"/>
    </source>
</evidence>
<organism evidence="2 3">
    <name type="scientific">Klebsiella pneumoniae subsp. ozaenae</name>
    <dbReference type="NCBI Taxonomy" id="574"/>
    <lineage>
        <taxon>Bacteria</taxon>
        <taxon>Pseudomonadati</taxon>
        <taxon>Pseudomonadota</taxon>
        <taxon>Gammaproteobacteria</taxon>
        <taxon>Enterobacterales</taxon>
        <taxon>Enterobacteriaceae</taxon>
        <taxon>Klebsiella/Raoultella group</taxon>
        <taxon>Klebsiella</taxon>
        <taxon>Klebsiella pneumoniae complex</taxon>
    </lineage>
</organism>
<evidence type="ECO:0000313" key="3">
    <source>
        <dbReference type="Proteomes" id="UP000255382"/>
    </source>
</evidence>
<sequence>MKSKLKPLVYPFENPSMTVGLAAINATEPPFTVEPKHLDIWFREGKISLYRLVDEIRELWNREGLGGLFDISFGEAKGCTLIAHQWGNREWSRTEGSEIASYGIYGIDTAEALYLEDCKEIPSPARNHDDKSTSDNYHATGGLPLPEPVLPRYEALKIYAMAHGIGEPESPAKEQKSRVTAVQSKVVVELLASHGFTDTDFQGPIEALQQKVARKRLSPTLSSVTEKPVAEWLKKGGVR</sequence>
<dbReference type="AlphaFoldDB" id="A0A378AUH0"/>
<name>A0A378AUH0_KLEPO</name>
<dbReference type="EMBL" id="UGLZ01000005">
    <property type="protein sequence ID" value="STV21900.1"/>
    <property type="molecule type" value="Genomic_DNA"/>
</dbReference>
<feature type="region of interest" description="Disordered" evidence="1">
    <location>
        <begin position="124"/>
        <end position="143"/>
    </location>
</feature>